<dbReference type="RefSeq" id="WP_380293934.1">
    <property type="nucleotide sequence ID" value="NZ_JBHULY010000039.1"/>
</dbReference>
<gene>
    <name evidence="1" type="ORF">ACFSR8_16170</name>
</gene>
<proteinExistence type="predicted"/>
<sequence length="187" mass="21333">MINNISKLGMIVLAFSIVFIVSCKENQKQSVSSEDEKKCHICDRNLSKCEKKLEKCKDKLKWYKKTLERLDSLTIDKSMESVGLDQSYIYGKNVYLFVRAPLDVTKSDITVLAKTGDFIELKVETQAKCSEDSEMHLVEFGPVMLDKKYRRVKVKSHIKCKVGVTDKIRNSVVVGTDDESILKKGEQ</sequence>
<accession>A0ABW5TGW5</accession>
<name>A0ABW5TGW5_9FLAO</name>
<evidence type="ECO:0008006" key="3">
    <source>
        <dbReference type="Google" id="ProtNLM"/>
    </source>
</evidence>
<comment type="caution">
    <text evidence="1">The sequence shown here is derived from an EMBL/GenBank/DDBJ whole genome shotgun (WGS) entry which is preliminary data.</text>
</comment>
<dbReference type="Proteomes" id="UP001597476">
    <property type="component" value="Unassembled WGS sequence"/>
</dbReference>
<reference evidence="2" key="1">
    <citation type="journal article" date="2019" name="Int. J. Syst. Evol. Microbiol.">
        <title>The Global Catalogue of Microorganisms (GCM) 10K type strain sequencing project: providing services to taxonomists for standard genome sequencing and annotation.</title>
        <authorList>
            <consortium name="The Broad Institute Genomics Platform"/>
            <consortium name="The Broad Institute Genome Sequencing Center for Infectious Disease"/>
            <person name="Wu L."/>
            <person name="Ma J."/>
        </authorList>
    </citation>
    <scope>NUCLEOTIDE SEQUENCE [LARGE SCALE GENOMIC DNA]</scope>
    <source>
        <strain evidence="2">KCTC 42398</strain>
    </source>
</reference>
<dbReference type="EMBL" id="JBHULY010000039">
    <property type="protein sequence ID" value="MFD2727760.1"/>
    <property type="molecule type" value="Genomic_DNA"/>
</dbReference>
<evidence type="ECO:0000313" key="1">
    <source>
        <dbReference type="EMBL" id="MFD2727760.1"/>
    </source>
</evidence>
<protein>
    <recommendedName>
        <fullName evidence="3">Lipoprotein</fullName>
    </recommendedName>
</protein>
<keyword evidence="2" id="KW-1185">Reference proteome</keyword>
<organism evidence="1 2">
    <name type="scientific">Hyunsoonleella rubra</name>
    <dbReference type="NCBI Taxonomy" id="1737062"/>
    <lineage>
        <taxon>Bacteria</taxon>
        <taxon>Pseudomonadati</taxon>
        <taxon>Bacteroidota</taxon>
        <taxon>Flavobacteriia</taxon>
        <taxon>Flavobacteriales</taxon>
        <taxon>Flavobacteriaceae</taxon>
    </lineage>
</organism>
<dbReference type="PROSITE" id="PS51257">
    <property type="entry name" value="PROKAR_LIPOPROTEIN"/>
    <property type="match status" value="1"/>
</dbReference>
<evidence type="ECO:0000313" key="2">
    <source>
        <dbReference type="Proteomes" id="UP001597476"/>
    </source>
</evidence>